<keyword evidence="1" id="KW-0328">Glycosyltransferase</keyword>
<dbReference type="InterPro" id="IPR033432">
    <property type="entry name" value="GH94_catalytic"/>
</dbReference>
<evidence type="ECO:0000313" key="6">
    <source>
        <dbReference type="Proteomes" id="UP000297729"/>
    </source>
</evidence>
<dbReference type="Proteomes" id="UP000297729">
    <property type="component" value="Unassembled WGS sequence"/>
</dbReference>
<dbReference type="InterPro" id="IPR052047">
    <property type="entry name" value="GH94_Enzymes"/>
</dbReference>
<dbReference type="SUPFAM" id="SSF74650">
    <property type="entry name" value="Galactose mutarotase-like"/>
    <property type="match status" value="2"/>
</dbReference>
<dbReference type="Gene3D" id="2.70.98.40">
    <property type="entry name" value="Glycoside hydrolase, family 65, N-terminal domain"/>
    <property type="match status" value="2"/>
</dbReference>
<dbReference type="GO" id="GO:0005975">
    <property type="term" value="P:carbohydrate metabolic process"/>
    <property type="evidence" value="ECO:0007669"/>
    <property type="project" value="InterPro"/>
</dbReference>
<dbReference type="Pfam" id="PF06165">
    <property type="entry name" value="GH94_b-supersand"/>
    <property type="match status" value="2"/>
</dbReference>
<organism evidence="5 6">
    <name type="scientific">Duganella callida</name>
    <dbReference type="NCBI Taxonomy" id="2561932"/>
    <lineage>
        <taxon>Bacteria</taxon>
        <taxon>Pseudomonadati</taxon>
        <taxon>Pseudomonadota</taxon>
        <taxon>Betaproteobacteria</taxon>
        <taxon>Burkholderiales</taxon>
        <taxon>Oxalobacteraceae</taxon>
        <taxon>Telluria group</taxon>
        <taxon>Duganella</taxon>
    </lineage>
</organism>
<dbReference type="PANTHER" id="PTHR37469">
    <property type="entry name" value="CELLOBIONIC ACID PHOSPHORYLASE-RELATED"/>
    <property type="match status" value="1"/>
</dbReference>
<dbReference type="SUPFAM" id="SSF48208">
    <property type="entry name" value="Six-hairpin glycosidases"/>
    <property type="match status" value="1"/>
</dbReference>
<evidence type="ECO:0000256" key="1">
    <source>
        <dbReference type="ARBA" id="ARBA00022676"/>
    </source>
</evidence>
<dbReference type="OrthoDB" id="9769991at2"/>
<dbReference type="SMART" id="SM01068">
    <property type="entry name" value="CBM_X"/>
    <property type="match status" value="2"/>
</dbReference>
<proteinExistence type="predicted"/>
<dbReference type="InterPro" id="IPR037018">
    <property type="entry name" value="GH65_N"/>
</dbReference>
<dbReference type="PANTHER" id="PTHR37469:SF2">
    <property type="entry name" value="CELLOBIONIC ACID PHOSPHORYLASE"/>
    <property type="match status" value="1"/>
</dbReference>
<sequence>MPQPNCRTTMNTTKPLMRHAQLLSNGSFTTLLTGAGTGFSRVGDTMLSRWSGDRIEDAEGYFFYLRDADSGNCWSLGEQPGGANAERRAAGGEPGVGWVDVTANGIEARMEVAVDPQRDLEVRSILLSNLTDRERHLEATSYLEVVLNRQSDEAAHPAFSKLFVQTEPDAASGALLARRRPRGEGEAGLWMVHAAAGGEEAGFETDRTRFVGRGRDLRAPQGMDGDLSGTAGNVLDPAFSLRRRVMLAPGGQLRLVFLLGAAPSRDQALALTEALRDEGLPVLQAARGAGQAMRQRAGLSDDQVEYAQRLAAAMLYGQSALRAKAGAAPSQRAVAGLPAIHVLVEQGAVRDDVELLLRARRYWAALGWPVNVLLLDAGWPAQEGVQVRDAASFAAGELAAVALRALLVVRAGLPALSDPDGAAAELPQPQASPGAADGPFALEGREALRFFNGHGGFSQGGHEYVVRMNWDAQRGLHRPPLAWTNAISNEHFGFLVSESGAGYTWSRNSRVHRLTPWYNDPIRDPHGEALYLRDEDNGRYWSPLPGPVPASAGYQAAHGFGYTRISHVSHGLEQETVMFVPRHDPVKLVRVRVTNRGDSVRRLSLYSYQRLVLGGTPADSSRFVTTEYDAAGVLLASNPLAGVFADGVTFAAALAGEGAVVHHSADRAAFIGLHGSPAQPAALSAPRLDGVSGPGFDPCAAFQVVCELAPGTSMECVFLLGETVERQAALELVRHYAQPGAVQRAYDEITAFWHHTISAVQVKTPAPAIDLMLNGWLAYQNLSCRIWGRSAFYQSGGALGYRDQLQDSSAMIYARPDLTRKQIRIHAAHQFVEGDVLHWWHTAPMEQGLRTRFSDDLLWLPYITAFYVRSTGDWSVLDEVEPFLKAPLLEDGEDEVYLKPELSGASGDIYEHCCRALDRSLTQGAHGLPLMGTGDWNDGMNRVGREGRGESVWMGFFLSRIIKDFLPICERRGDTARVLSYRAYHDHLDHALNADGWDGEWYRRAYYDNGAVIGSKDSDECQIDALAQAWAVISGVAPEQRARQALDAMEQRLVSEPEGLIRLLTPAFVNTPNDPGYIKGYVAGVRENGGQYTHAACWAVRAMAEAGRRDRAARLLEMISPVSHALDPAAVAVYQVEPYVIAADIYGEAPHIGRGGWTWYTGSSGWMFRVGLESVLGFSIRDGGQIVLAPRIPDEWPEFHVVYRLPDDGGSYDIVVRNPQGSAAGVVAVSMDGAPLTPEDGAALIPLQRDGASHVVEIVLG</sequence>
<dbReference type="InterPro" id="IPR011013">
    <property type="entry name" value="Gal_mutarotase_sf_dom"/>
</dbReference>
<dbReference type="Pfam" id="PF17167">
    <property type="entry name" value="Glyco_hydro_94"/>
    <property type="match status" value="1"/>
</dbReference>
<evidence type="ECO:0000259" key="4">
    <source>
        <dbReference type="Pfam" id="PF17167"/>
    </source>
</evidence>
<dbReference type="EMBL" id="SPVG01000265">
    <property type="protein sequence ID" value="TFW13927.1"/>
    <property type="molecule type" value="Genomic_DNA"/>
</dbReference>
<dbReference type="Gene3D" id="2.60.420.10">
    <property type="entry name" value="Maltose phosphorylase, domain 3"/>
    <property type="match status" value="1"/>
</dbReference>
<dbReference type="InterPro" id="IPR012341">
    <property type="entry name" value="6hp_glycosidase-like_sf"/>
</dbReference>
<accession>A0A4Y9RXB9</accession>
<dbReference type="InterPro" id="IPR037824">
    <property type="entry name" value="GH94N_2_NdvB"/>
</dbReference>
<feature type="domain" description="Glycosyl hydrolase 94 supersandwich" evidence="3">
    <location>
        <begin position="477"/>
        <end position="739"/>
    </location>
</feature>
<dbReference type="CDD" id="cd11756">
    <property type="entry name" value="GH94N_ChvB_NdvB_1_like"/>
    <property type="match status" value="1"/>
</dbReference>
<evidence type="ECO:0000313" key="5">
    <source>
        <dbReference type="EMBL" id="TFW13927.1"/>
    </source>
</evidence>
<dbReference type="InterPro" id="IPR010383">
    <property type="entry name" value="Glyco_hydrolase_94_b-supersand"/>
</dbReference>
<feature type="domain" description="Glycosyl hydrolase 94 supersandwich" evidence="3">
    <location>
        <begin position="12"/>
        <end position="277"/>
    </location>
</feature>
<keyword evidence="6" id="KW-1185">Reference proteome</keyword>
<dbReference type="InterPro" id="IPR008928">
    <property type="entry name" value="6-hairpin_glycosidase_sf"/>
</dbReference>
<dbReference type="GO" id="GO:0030246">
    <property type="term" value="F:carbohydrate binding"/>
    <property type="evidence" value="ECO:0007669"/>
    <property type="project" value="InterPro"/>
</dbReference>
<dbReference type="GO" id="GO:0016757">
    <property type="term" value="F:glycosyltransferase activity"/>
    <property type="evidence" value="ECO:0007669"/>
    <property type="project" value="UniProtKB-KW"/>
</dbReference>
<evidence type="ECO:0000259" key="3">
    <source>
        <dbReference type="Pfam" id="PF06165"/>
    </source>
</evidence>
<reference evidence="5 6" key="1">
    <citation type="submission" date="2019-03" db="EMBL/GenBank/DDBJ databases">
        <title>Draft Genome Sequence of Duganella callidus sp. nov., a Novel Duganella Species Isolated from Cultivated Soil.</title>
        <authorList>
            <person name="Raths R."/>
            <person name="Peta V."/>
            <person name="Bucking H."/>
        </authorList>
    </citation>
    <scope>NUCLEOTIDE SEQUENCE [LARGE SCALE GENOMIC DNA]</scope>
    <source>
        <strain evidence="5 6">DN04</strain>
    </source>
</reference>
<keyword evidence="2 5" id="KW-0808">Transferase</keyword>
<name>A0A4Y9RXB9_9BURK</name>
<feature type="domain" description="Glycosyl hydrolase 94 catalytic" evidence="4">
    <location>
        <begin position="752"/>
        <end position="1177"/>
    </location>
</feature>
<evidence type="ECO:0000256" key="2">
    <source>
        <dbReference type="ARBA" id="ARBA00022679"/>
    </source>
</evidence>
<dbReference type="AlphaFoldDB" id="A0A4Y9RXB9"/>
<gene>
    <name evidence="5" type="ORF">E4L98_28000</name>
</gene>
<comment type="caution">
    <text evidence="5">The sequence shown here is derived from an EMBL/GenBank/DDBJ whole genome shotgun (WGS) entry which is preliminary data.</text>
</comment>
<protein>
    <submittedName>
        <fullName evidence="5">Glycosyl transferase</fullName>
    </submittedName>
</protein>
<dbReference type="Gene3D" id="1.50.10.10">
    <property type="match status" value="1"/>
</dbReference>